<evidence type="ECO:0000256" key="1">
    <source>
        <dbReference type="SAM" id="MobiDB-lite"/>
    </source>
</evidence>
<comment type="caution">
    <text evidence="2">The sequence shown here is derived from an EMBL/GenBank/DDBJ whole genome shotgun (WGS) entry which is preliminary data.</text>
</comment>
<dbReference type="AlphaFoldDB" id="A0A918PWT3"/>
<gene>
    <name evidence="2" type="ORF">GCM10010387_16080</name>
</gene>
<dbReference type="Proteomes" id="UP000630936">
    <property type="component" value="Unassembled WGS sequence"/>
</dbReference>
<accession>A0A918PWT3</accession>
<feature type="region of interest" description="Disordered" evidence="1">
    <location>
        <begin position="1"/>
        <end position="45"/>
    </location>
</feature>
<reference evidence="2" key="2">
    <citation type="submission" date="2020-09" db="EMBL/GenBank/DDBJ databases">
        <authorList>
            <person name="Sun Q."/>
            <person name="Ohkuma M."/>
        </authorList>
    </citation>
    <scope>NUCLEOTIDE SEQUENCE</scope>
    <source>
        <strain evidence="2">JCM 4988</strain>
    </source>
</reference>
<feature type="compositionally biased region" description="Basic and acidic residues" evidence="1">
    <location>
        <begin position="18"/>
        <end position="27"/>
    </location>
</feature>
<sequence>MTEQEKAAAAYKAAAPQRDPRSVKDAQRAAAASAGNSAAAKGRAR</sequence>
<reference evidence="2" key="1">
    <citation type="journal article" date="2014" name="Int. J. Syst. Evol. Microbiol.">
        <title>Complete genome sequence of Corynebacterium casei LMG S-19264T (=DSM 44701T), isolated from a smear-ripened cheese.</title>
        <authorList>
            <consortium name="US DOE Joint Genome Institute (JGI-PGF)"/>
            <person name="Walter F."/>
            <person name="Albersmeier A."/>
            <person name="Kalinowski J."/>
            <person name="Ruckert C."/>
        </authorList>
    </citation>
    <scope>NUCLEOTIDE SEQUENCE</scope>
    <source>
        <strain evidence="2">JCM 4988</strain>
    </source>
</reference>
<protein>
    <submittedName>
        <fullName evidence="2">Uncharacterized protein</fullName>
    </submittedName>
</protein>
<evidence type="ECO:0000313" key="2">
    <source>
        <dbReference type="EMBL" id="GGZ23667.1"/>
    </source>
</evidence>
<keyword evidence="3" id="KW-1185">Reference proteome</keyword>
<organism evidence="2 3">
    <name type="scientific">Streptomyces inusitatus</name>
    <dbReference type="NCBI Taxonomy" id="68221"/>
    <lineage>
        <taxon>Bacteria</taxon>
        <taxon>Bacillati</taxon>
        <taxon>Actinomycetota</taxon>
        <taxon>Actinomycetes</taxon>
        <taxon>Kitasatosporales</taxon>
        <taxon>Streptomycetaceae</taxon>
        <taxon>Streptomyces</taxon>
    </lineage>
</organism>
<evidence type="ECO:0000313" key="3">
    <source>
        <dbReference type="Proteomes" id="UP000630936"/>
    </source>
</evidence>
<feature type="compositionally biased region" description="Low complexity" evidence="1">
    <location>
        <begin position="28"/>
        <end position="45"/>
    </location>
</feature>
<proteinExistence type="predicted"/>
<name>A0A918PWT3_9ACTN</name>
<dbReference type="EMBL" id="BMWG01000003">
    <property type="protein sequence ID" value="GGZ23667.1"/>
    <property type="molecule type" value="Genomic_DNA"/>
</dbReference>
<dbReference type="RefSeq" id="WP_190122227.1">
    <property type="nucleotide sequence ID" value="NZ_BMWG01000003.1"/>
</dbReference>